<comment type="caution">
    <text evidence="6">The sequence shown here is derived from an EMBL/GenBank/DDBJ whole genome shotgun (WGS) entry which is preliminary data.</text>
</comment>
<dbReference type="Gene3D" id="3.30.1320.10">
    <property type="match status" value="1"/>
</dbReference>
<dbReference type="GO" id="GO:0005739">
    <property type="term" value="C:mitochondrion"/>
    <property type="evidence" value="ECO:0007669"/>
    <property type="project" value="GOC"/>
</dbReference>
<dbReference type="AlphaFoldDB" id="A0A445AUR2"/>
<evidence type="ECO:0000256" key="4">
    <source>
        <dbReference type="ARBA" id="ARBA00023274"/>
    </source>
</evidence>
<dbReference type="HAMAP" id="MF_00385">
    <property type="entry name" value="Ribosomal_bS16"/>
    <property type="match status" value="1"/>
</dbReference>
<evidence type="ECO:0000256" key="3">
    <source>
        <dbReference type="ARBA" id="ARBA00022980"/>
    </source>
</evidence>
<organism evidence="6 7">
    <name type="scientific">Arachis hypogaea</name>
    <name type="common">Peanut</name>
    <dbReference type="NCBI Taxonomy" id="3818"/>
    <lineage>
        <taxon>Eukaryota</taxon>
        <taxon>Viridiplantae</taxon>
        <taxon>Streptophyta</taxon>
        <taxon>Embryophyta</taxon>
        <taxon>Tracheophyta</taxon>
        <taxon>Spermatophyta</taxon>
        <taxon>Magnoliopsida</taxon>
        <taxon>eudicotyledons</taxon>
        <taxon>Gunneridae</taxon>
        <taxon>Pentapetalae</taxon>
        <taxon>rosids</taxon>
        <taxon>fabids</taxon>
        <taxon>Fabales</taxon>
        <taxon>Fabaceae</taxon>
        <taxon>Papilionoideae</taxon>
        <taxon>50 kb inversion clade</taxon>
        <taxon>dalbergioids sensu lato</taxon>
        <taxon>Dalbergieae</taxon>
        <taxon>Pterocarpus clade</taxon>
        <taxon>Arachis</taxon>
    </lineage>
</organism>
<dbReference type="STRING" id="3818.A0A445AUR2"/>
<comment type="subcellular location">
    <subcellularLocation>
        <location evidence="1">Plastid</location>
        <location evidence="1">Chloroplast</location>
    </subcellularLocation>
</comment>
<keyword evidence="3" id="KW-0689">Ribosomal protein</keyword>
<name>A0A445AUR2_ARAHY</name>
<evidence type="ECO:0000313" key="7">
    <source>
        <dbReference type="Proteomes" id="UP000289738"/>
    </source>
</evidence>
<feature type="region of interest" description="Disordered" evidence="5">
    <location>
        <begin position="88"/>
        <end position="118"/>
    </location>
</feature>
<proteinExistence type="inferred from homology"/>
<evidence type="ECO:0000256" key="5">
    <source>
        <dbReference type="SAM" id="MobiDB-lite"/>
    </source>
</evidence>
<dbReference type="EMBL" id="SDMP01000011">
    <property type="protein sequence ID" value="RYR30133.1"/>
    <property type="molecule type" value="Genomic_DNA"/>
</dbReference>
<dbReference type="SUPFAM" id="SSF54565">
    <property type="entry name" value="Ribosomal protein S16"/>
    <property type="match status" value="1"/>
</dbReference>
<dbReference type="InterPro" id="IPR000307">
    <property type="entry name" value="Ribosomal_bS16"/>
</dbReference>
<reference evidence="6 7" key="1">
    <citation type="submission" date="2019-01" db="EMBL/GenBank/DDBJ databases">
        <title>Sequencing of cultivated peanut Arachis hypogaea provides insights into genome evolution and oil improvement.</title>
        <authorList>
            <person name="Chen X."/>
        </authorList>
    </citation>
    <scope>NUCLEOTIDE SEQUENCE [LARGE SCALE GENOMIC DNA]</scope>
    <source>
        <strain evidence="7">cv. Fuhuasheng</strain>
        <tissue evidence="6">Leaves</tissue>
    </source>
</reference>
<dbReference type="Proteomes" id="UP000289738">
    <property type="component" value="Chromosome B01"/>
</dbReference>
<keyword evidence="4" id="KW-0687">Ribonucleoprotein</keyword>
<accession>A0A445AUR2</accession>
<dbReference type="InterPro" id="IPR023803">
    <property type="entry name" value="Ribosomal_bS16_dom_sf"/>
</dbReference>
<dbReference type="SMR" id="A0A445AUR2"/>
<dbReference type="PANTHER" id="PTHR12919">
    <property type="entry name" value="30S RIBOSOMAL PROTEIN S16"/>
    <property type="match status" value="1"/>
</dbReference>
<keyword evidence="7" id="KW-1185">Reference proteome</keyword>
<dbReference type="GO" id="GO:0015935">
    <property type="term" value="C:small ribosomal subunit"/>
    <property type="evidence" value="ECO:0007669"/>
    <property type="project" value="TreeGrafter"/>
</dbReference>
<protein>
    <recommendedName>
        <fullName evidence="8">Ribosomal protein S16</fullName>
    </recommendedName>
</protein>
<dbReference type="GO" id="GO:0003735">
    <property type="term" value="F:structural constituent of ribosome"/>
    <property type="evidence" value="ECO:0007669"/>
    <property type="project" value="InterPro"/>
</dbReference>
<dbReference type="GO" id="GO:0009507">
    <property type="term" value="C:chloroplast"/>
    <property type="evidence" value="ECO:0007669"/>
    <property type="project" value="UniProtKB-SubCell"/>
</dbReference>
<dbReference type="NCBIfam" id="TIGR00002">
    <property type="entry name" value="S16"/>
    <property type="match status" value="1"/>
</dbReference>
<sequence length="130" mass="14047">MTVRIRFARFGCTHRPFYRIVAADSKSTRDGGSLEILGFYDPLAGNDSDRKMALKFERVKYWLSVGAQPSEAVERLLLRAGLLPPPPIVAAGGPRGTSSVGTSNQEQPADANRDDGVSPEAIFSIGLQVN</sequence>
<evidence type="ECO:0000313" key="6">
    <source>
        <dbReference type="EMBL" id="RYR30133.1"/>
    </source>
</evidence>
<evidence type="ECO:0000256" key="2">
    <source>
        <dbReference type="ARBA" id="ARBA00006668"/>
    </source>
</evidence>
<dbReference type="OrthoDB" id="407221at2759"/>
<dbReference type="GO" id="GO:0032543">
    <property type="term" value="P:mitochondrial translation"/>
    <property type="evidence" value="ECO:0007669"/>
    <property type="project" value="TreeGrafter"/>
</dbReference>
<dbReference type="Pfam" id="PF00886">
    <property type="entry name" value="Ribosomal_S16"/>
    <property type="match status" value="1"/>
</dbReference>
<evidence type="ECO:0000256" key="1">
    <source>
        <dbReference type="ARBA" id="ARBA00004229"/>
    </source>
</evidence>
<evidence type="ECO:0008006" key="8">
    <source>
        <dbReference type="Google" id="ProtNLM"/>
    </source>
</evidence>
<gene>
    <name evidence="6" type="ORF">Ahy_B01g054968</name>
</gene>
<dbReference type="Gramene" id="arahy.Tifrunner.gnm2.ann2.Ah11g492900.1">
    <property type="protein sequence ID" value="arahy.Tifrunner.gnm2.ann2.Ah11g492900.1-CDS"/>
    <property type="gene ID" value="arahy.Tifrunner.gnm2.ann2.Ah11g492900"/>
</dbReference>
<comment type="similarity">
    <text evidence="2">Belongs to the bacterial ribosomal protein bS16 family.</text>
</comment>
<feature type="compositionally biased region" description="Polar residues" evidence="5">
    <location>
        <begin position="96"/>
        <end position="107"/>
    </location>
</feature>
<dbReference type="PANTHER" id="PTHR12919:SF39">
    <property type="entry name" value="SMALL RIBOSOMAL SUBUNIT PROTEIN BS16M_BS16C"/>
    <property type="match status" value="1"/>
</dbReference>